<dbReference type="InterPro" id="IPR002815">
    <property type="entry name" value="Spo11/TopoVI_A"/>
</dbReference>
<accession>A0A8K0XKN1</accession>
<dbReference type="Proteomes" id="UP000813824">
    <property type="component" value="Unassembled WGS sequence"/>
</dbReference>
<comment type="catalytic activity">
    <reaction evidence="1">
        <text>ATP-dependent breakage, passage and rejoining of double-stranded DNA.</text>
        <dbReference type="EC" id="5.6.2.2"/>
    </reaction>
</comment>
<dbReference type="AlphaFoldDB" id="A0A8K0XKN1"/>
<dbReference type="GO" id="GO:0000706">
    <property type="term" value="P:meiotic DNA double-strand break processing"/>
    <property type="evidence" value="ECO:0007669"/>
    <property type="project" value="TreeGrafter"/>
</dbReference>
<protein>
    <recommendedName>
        <fullName evidence="2">Spo11/DNA topoisomerase VI subunit A N-terminal domain-containing protein</fullName>
    </recommendedName>
</protein>
<keyword evidence="4" id="KW-1185">Reference proteome</keyword>
<dbReference type="GO" id="GO:0000228">
    <property type="term" value="C:nuclear chromosome"/>
    <property type="evidence" value="ECO:0007669"/>
    <property type="project" value="TreeGrafter"/>
</dbReference>
<evidence type="ECO:0000256" key="1">
    <source>
        <dbReference type="PROSITE-ProRule" id="PRU01385"/>
    </source>
</evidence>
<dbReference type="InterPro" id="IPR036078">
    <property type="entry name" value="Spo11/TopoVI_A_sf"/>
</dbReference>
<proteinExistence type="inferred from homology"/>
<dbReference type="PANTHER" id="PTHR10848">
    <property type="entry name" value="MEIOTIC RECOMBINATION PROTEIN SPO11"/>
    <property type="match status" value="1"/>
</dbReference>
<evidence type="ECO:0000313" key="3">
    <source>
        <dbReference type="EMBL" id="KAH8083801.1"/>
    </source>
</evidence>
<gene>
    <name evidence="3" type="ORF">BXZ70DRAFT_900556</name>
</gene>
<dbReference type="EMBL" id="JAEVFJ010000047">
    <property type="protein sequence ID" value="KAH8083801.1"/>
    <property type="molecule type" value="Genomic_DNA"/>
</dbReference>
<reference evidence="3" key="1">
    <citation type="journal article" date="2021" name="New Phytol.">
        <title>Evolutionary innovations through gain and loss of genes in the ectomycorrhizal Boletales.</title>
        <authorList>
            <person name="Wu G."/>
            <person name="Miyauchi S."/>
            <person name="Morin E."/>
            <person name="Kuo A."/>
            <person name="Drula E."/>
            <person name="Varga T."/>
            <person name="Kohler A."/>
            <person name="Feng B."/>
            <person name="Cao Y."/>
            <person name="Lipzen A."/>
            <person name="Daum C."/>
            <person name="Hundley H."/>
            <person name="Pangilinan J."/>
            <person name="Johnson J."/>
            <person name="Barry K."/>
            <person name="LaButti K."/>
            <person name="Ng V."/>
            <person name="Ahrendt S."/>
            <person name="Min B."/>
            <person name="Choi I.G."/>
            <person name="Park H."/>
            <person name="Plett J.M."/>
            <person name="Magnuson J."/>
            <person name="Spatafora J.W."/>
            <person name="Nagy L.G."/>
            <person name="Henrissat B."/>
            <person name="Grigoriev I.V."/>
            <person name="Yang Z.L."/>
            <person name="Xu J."/>
            <person name="Martin F.M."/>
        </authorList>
    </citation>
    <scope>NUCLEOTIDE SEQUENCE</scope>
    <source>
        <strain evidence="3">KKN 215</strain>
    </source>
</reference>
<evidence type="ECO:0000313" key="4">
    <source>
        <dbReference type="Proteomes" id="UP000813824"/>
    </source>
</evidence>
<feature type="active site" description="O-(5'-phospho-DNA)-tyrosine intermediate" evidence="1">
    <location>
        <position position="544"/>
    </location>
</feature>
<feature type="domain" description="Spo11/DNA topoisomerase VI subunit A N-terminal" evidence="2">
    <location>
        <begin position="516"/>
        <end position="573"/>
    </location>
</feature>
<dbReference type="Pfam" id="PF04406">
    <property type="entry name" value="TP6A_N"/>
    <property type="match status" value="1"/>
</dbReference>
<comment type="caution">
    <text evidence="3">The sequence shown here is derived from an EMBL/GenBank/DDBJ whole genome shotgun (WGS) entry which is preliminary data.</text>
</comment>
<sequence length="617" mass="69239">MDTEEFSSNRSLTSLASRSSPADKILSRHPDLCFNDGNIAILAGDVYFIVHRGPLGRHSPVLKSHIEALSATNPRCIEGLPTLVVPYGHEDMSYFLRTLYGFPTPHVGQEFRATSAILRLATAYEVNNLRSEIIRRLSQGWPATLAQWEVREKSVVNKDGVYAPRPKLPHPIVVIAIAREMNAPHLLPSAFYDLSRYLPSQVANGYNDPTTLTIHRLPDDDLFRVFRGKEQTARFFSTFIVNELEGRMPSQFCTNRKDIIPSRKRSCQVAFETITLSILRDANGMILNHNSDPLFAIADSLAMQTKEDAPGMENVATYRACEACRLEFSAVVQDVREEFWRRLPEWFDLPNYTMVTDFDDIFLDDLNGDVSPECLGIAKTKTDVESLYLDVPLDSPSLVYETSDDMSIDTAIKMNIDAFGLGDDADLSAEEEEEEESEDDDPKSLALGFLEDLTLDFLTQLCEALERDDSDRIGKDSKHISLQLANRNKQTMEDGSFATKLLTFPRKAQNISSSKPLAQLFKVVDLMHESLTDNLPSTKRDMFYKDVQLFKRQSVLVDDLAATAGLGRADLNVRASAKGLFCGASLTIHLRSGETLYGNDSEVCLWCRSREIHQCPP</sequence>
<dbReference type="GO" id="GO:0003918">
    <property type="term" value="F:DNA topoisomerase type II (double strand cut, ATP-hydrolyzing) activity"/>
    <property type="evidence" value="ECO:0007669"/>
    <property type="project" value="UniProtKB-UniRule"/>
</dbReference>
<dbReference type="GO" id="GO:0003677">
    <property type="term" value="F:DNA binding"/>
    <property type="evidence" value="ECO:0007669"/>
    <property type="project" value="UniProtKB-UniRule"/>
</dbReference>
<dbReference type="OrthoDB" id="3235673at2759"/>
<dbReference type="InterPro" id="IPR036388">
    <property type="entry name" value="WH-like_DNA-bd_sf"/>
</dbReference>
<evidence type="ECO:0000259" key="2">
    <source>
        <dbReference type="Pfam" id="PF04406"/>
    </source>
</evidence>
<keyword evidence="1" id="KW-0413">Isomerase</keyword>
<dbReference type="InterPro" id="IPR013049">
    <property type="entry name" value="Spo11/TopoVI_A_N"/>
</dbReference>
<name>A0A8K0XKN1_9AGAR</name>
<dbReference type="GO" id="GO:0005524">
    <property type="term" value="F:ATP binding"/>
    <property type="evidence" value="ECO:0007669"/>
    <property type="project" value="InterPro"/>
</dbReference>
<dbReference type="PROSITE" id="PS52041">
    <property type="entry name" value="TOPO_IIB"/>
    <property type="match status" value="1"/>
</dbReference>
<dbReference type="GO" id="GO:0007131">
    <property type="term" value="P:reciprocal meiotic recombination"/>
    <property type="evidence" value="ECO:0007669"/>
    <property type="project" value="TreeGrafter"/>
</dbReference>
<dbReference type="Gene3D" id="1.10.10.10">
    <property type="entry name" value="Winged helix-like DNA-binding domain superfamily/Winged helix DNA-binding domain"/>
    <property type="match status" value="1"/>
</dbReference>
<keyword evidence="1" id="KW-0799">Topoisomerase</keyword>
<dbReference type="GO" id="GO:0042138">
    <property type="term" value="P:meiotic DNA double-strand break formation"/>
    <property type="evidence" value="ECO:0007669"/>
    <property type="project" value="TreeGrafter"/>
</dbReference>
<keyword evidence="1" id="KW-0238">DNA-binding</keyword>
<organism evidence="3 4">
    <name type="scientific">Cristinia sonorae</name>
    <dbReference type="NCBI Taxonomy" id="1940300"/>
    <lineage>
        <taxon>Eukaryota</taxon>
        <taxon>Fungi</taxon>
        <taxon>Dikarya</taxon>
        <taxon>Basidiomycota</taxon>
        <taxon>Agaricomycotina</taxon>
        <taxon>Agaricomycetes</taxon>
        <taxon>Agaricomycetidae</taxon>
        <taxon>Agaricales</taxon>
        <taxon>Pleurotineae</taxon>
        <taxon>Stephanosporaceae</taxon>
        <taxon>Cristinia</taxon>
    </lineage>
</organism>
<comment type="similarity">
    <text evidence="1">Belongs to the TOP6A family.</text>
</comment>
<dbReference type="SUPFAM" id="SSF56726">
    <property type="entry name" value="DNA topoisomerase IV, alpha subunit"/>
    <property type="match status" value="1"/>
</dbReference>
<dbReference type="PANTHER" id="PTHR10848:SF0">
    <property type="entry name" value="MEIOTIC RECOMBINATION PROTEIN SPO11"/>
    <property type="match status" value="1"/>
</dbReference>